<gene>
    <name evidence="15" type="primary">fba</name>
    <name evidence="15" type="ORF">Ami103574_13190</name>
</gene>
<dbReference type="AlphaFoldDB" id="A0A858BX86"/>
<keyword evidence="8 14" id="KW-0862">Zinc</keyword>
<dbReference type="GO" id="GO:0006096">
    <property type="term" value="P:glycolytic process"/>
    <property type="evidence" value="ECO:0007669"/>
    <property type="project" value="UniProtKB-KW"/>
</dbReference>
<feature type="binding site" evidence="14">
    <location>
        <position position="104"/>
    </location>
    <ligand>
        <name>Zn(2+)</name>
        <dbReference type="ChEBI" id="CHEBI:29105"/>
        <label>2</label>
    </ligand>
</feature>
<reference evidence="15 16" key="1">
    <citation type="submission" date="2020-02" db="EMBL/GenBank/DDBJ databases">
        <authorList>
            <person name="Kim Y.B."/>
            <person name="Roh S.W."/>
        </authorList>
    </citation>
    <scope>NUCLEOTIDE SEQUENCE [LARGE SCALE GENOMIC DNA]</scope>
    <source>
        <strain evidence="15 16">DSM 103574</strain>
    </source>
</reference>
<dbReference type="GO" id="GO:0030388">
    <property type="term" value="P:fructose 1,6-bisphosphate metabolic process"/>
    <property type="evidence" value="ECO:0007669"/>
    <property type="project" value="InterPro"/>
</dbReference>
<dbReference type="Pfam" id="PF01116">
    <property type="entry name" value="F_bP_aldolase"/>
    <property type="match status" value="2"/>
</dbReference>
<evidence type="ECO:0000313" key="16">
    <source>
        <dbReference type="Proteomes" id="UP000466848"/>
    </source>
</evidence>
<evidence type="ECO:0000256" key="2">
    <source>
        <dbReference type="ARBA" id="ARBA00002181"/>
    </source>
</evidence>
<evidence type="ECO:0000256" key="9">
    <source>
        <dbReference type="ARBA" id="ARBA00023152"/>
    </source>
</evidence>
<evidence type="ECO:0000256" key="4">
    <source>
        <dbReference type="ARBA" id="ARBA00005812"/>
    </source>
</evidence>
<dbReference type="InterPro" id="IPR013785">
    <property type="entry name" value="Aldolase_TIM"/>
</dbReference>
<dbReference type="GO" id="GO:0008270">
    <property type="term" value="F:zinc ion binding"/>
    <property type="evidence" value="ECO:0007669"/>
    <property type="project" value="InterPro"/>
</dbReference>
<comment type="function">
    <text evidence="2">Catalyzes the aldol condensation of dihydroxyacetone phosphate (DHAP or glycerone-phosphate) with glyceraldehyde 3-phosphate (G3P) to form fructose 1,6-bisphosphate (FBP) in gluconeogenesis and the reverse reaction in glycolysis.</text>
</comment>
<keyword evidence="7 14" id="KW-0479">Metal-binding</keyword>
<evidence type="ECO:0000256" key="7">
    <source>
        <dbReference type="ARBA" id="ARBA00022723"/>
    </source>
</evidence>
<evidence type="ECO:0000256" key="10">
    <source>
        <dbReference type="ARBA" id="ARBA00023239"/>
    </source>
</evidence>
<feature type="binding site" evidence="13">
    <location>
        <begin position="254"/>
        <end position="257"/>
    </location>
    <ligand>
        <name>dihydroxyacetone phosphate</name>
        <dbReference type="ChEBI" id="CHEBI:57642"/>
    </ligand>
</feature>
<sequence>MALITSKEIFAKALTKDYAVGAFNVNNMEIIQGIVDAAKAENAPLILQVSAGARKYARPAYLLKLVEAAIEDSGLDIVLHLDHGEDFEICKKCVDDGFSSVMIDGSKHDFEENIALTKQVVEYAHSKGAVVEAELGKLAGVEDDIKVDVRSATFTDPEEAAEFVQRTGVDSLAIAIGTSHGAYKFKGEPYLDFERLKKIHELIPNTPLVLHGASTVLPEFVAKCNEYGGNIPGAQGVPEEMITTAAKYGICKVNIDTDLRLAMTAEVRKFLVEAPEEFDPRKYLAPARDAIQRMVQHKIKNVLNASGQR</sequence>
<dbReference type="SUPFAM" id="SSF51569">
    <property type="entry name" value="Aldolase"/>
    <property type="match status" value="1"/>
</dbReference>
<comment type="similarity">
    <text evidence="4">Belongs to the class II fructose-bisphosphate aldolase family.</text>
</comment>
<dbReference type="CDD" id="cd00947">
    <property type="entry name" value="TBP_aldolase_IIB"/>
    <property type="match status" value="1"/>
</dbReference>
<keyword evidence="16" id="KW-1185">Reference proteome</keyword>
<dbReference type="RefSeq" id="WP_163067426.1">
    <property type="nucleotide sequence ID" value="NZ_CP048649.1"/>
</dbReference>
<dbReference type="PIRSF" id="PIRSF001359">
    <property type="entry name" value="F_bP_aldolase_II"/>
    <property type="match status" value="1"/>
</dbReference>
<dbReference type="InterPro" id="IPR011289">
    <property type="entry name" value="Fruc_bis_ald_class-2"/>
</dbReference>
<dbReference type="Proteomes" id="UP000466848">
    <property type="component" value="Chromosome"/>
</dbReference>
<evidence type="ECO:0000256" key="12">
    <source>
        <dbReference type="PIRSR" id="PIRSR001359-1"/>
    </source>
</evidence>
<feature type="binding site" evidence="14">
    <location>
        <position position="180"/>
    </location>
    <ligand>
        <name>Zn(2+)</name>
        <dbReference type="ChEBI" id="CHEBI:29105"/>
        <label>1</label>
        <note>catalytic</note>
    </ligand>
</feature>
<comment type="pathway">
    <text evidence="3">Carbohydrate degradation; glycolysis; D-glyceraldehyde 3-phosphate and glycerone phosphate from D-glucose: step 4/4.</text>
</comment>
<comment type="catalytic activity">
    <reaction evidence="1">
        <text>beta-D-fructose 1,6-bisphosphate = D-glyceraldehyde 3-phosphate + dihydroxyacetone phosphate</text>
        <dbReference type="Rhea" id="RHEA:14729"/>
        <dbReference type="ChEBI" id="CHEBI:32966"/>
        <dbReference type="ChEBI" id="CHEBI:57642"/>
        <dbReference type="ChEBI" id="CHEBI:59776"/>
        <dbReference type="EC" id="4.1.2.13"/>
    </reaction>
</comment>
<accession>A0A858BX86</accession>
<name>A0A858BX86_9FIRM</name>
<dbReference type="InterPro" id="IPR000771">
    <property type="entry name" value="FBA_II"/>
</dbReference>
<dbReference type="Gene3D" id="3.20.20.70">
    <property type="entry name" value="Aldolase class I"/>
    <property type="match status" value="1"/>
</dbReference>
<evidence type="ECO:0000256" key="8">
    <source>
        <dbReference type="ARBA" id="ARBA00022833"/>
    </source>
</evidence>
<dbReference type="NCBIfam" id="TIGR01859">
    <property type="entry name" value="fruc_bis_ald"/>
    <property type="match status" value="1"/>
</dbReference>
<evidence type="ECO:0000256" key="11">
    <source>
        <dbReference type="ARBA" id="ARBA00031804"/>
    </source>
</evidence>
<evidence type="ECO:0000256" key="14">
    <source>
        <dbReference type="PIRSR" id="PIRSR001359-3"/>
    </source>
</evidence>
<evidence type="ECO:0000256" key="13">
    <source>
        <dbReference type="PIRSR" id="PIRSR001359-2"/>
    </source>
</evidence>
<dbReference type="KEGG" id="abut:Ami103574_13190"/>
<organism evidence="15 16">
    <name type="scientific">Aminipila butyrica</name>
    <dbReference type="NCBI Taxonomy" id="433296"/>
    <lineage>
        <taxon>Bacteria</taxon>
        <taxon>Bacillati</taxon>
        <taxon>Bacillota</taxon>
        <taxon>Clostridia</taxon>
        <taxon>Peptostreptococcales</taxon>
        <taxon>Anaerovoracaceae</taxon>
        <taxon>Aminipila</taxon>
    </lineage>
</organism>
<keyword evidence="10 15" id="KW-0456">Lyase</keyword>
<dbReference type="FunFam" id="3.20.20.70:FF:000111">
    <property type="entry name" value="Fructose-1,6-bisphosphate aldolase"/>
    <property type="match status" value="1"/>
</dbReference>
<feature type="binding site" evidence="13">
    <location>
        <position position="181"/>
    </location>
    <ligand>
        <name>dihydroxyacetone phosphate</name>
        <dbReference type="ChEBI" id="CHEBI:57642"/>
    </ligand>
</feature>
<feature type="binding site" evidence="14">
    <location>
        <position position="83"/>
    </location>
    <ligand>
        <name>Zn(2+)</name>
        <dbReference type="ChEBI" id="CHEBI:29105"/>
        <label>1</label>
        <note>catalytic</note>
    </ligand>
</feature>
<evidence type="ECO:0000256" key="1">
    <source>
        <dbReference type="ARBA" id="ARBA00000441"/>
    </source>
</evidence>
<feature type="active site" description="Proton donor" evidence="12">
    <location>
        <position position="82"/>
    </location>
</feature>
<dbReference type="PANTHER" id="PTHR30304:SF0">
    <property type="entry name" value="D-TAGATOSE-1,6-BISPHOSPHATE ALDOLASE SUBUNIT GATY-RELATED"/>
    <property type="match status" value="1"/>
</dbReference>
<proteinExistence type="inferred from homology"/>
<dbReference type="InterPro" id="IPR050246">
    <property type="entry name" value="Class_II_FBP_aldolase"/>
</dbReference>
<dbReference type="PANTHER" id="PTHR30304">
    <property type="entry name" value="D-TAGATOSE-1,6-BISPHOSPHATE ALDOLASE"/>
    <property type="match status" value="1"/>
</dbReference>
<evidence type="ECO:0000256" key="5">
    <source>
        <dbReference type="ARBA" id="ARBA00013068"/>
    </source>
</evidence>
<dbReference type="NCBIfam" id="TIGR00167">
    <property type="entry name" value="cbbA"/>
    <property type="match status" value="1"/>
</dbReference>
<keyword evidence="9" id="KW-0324">Glycolysis</keyword>
<evidence type="ECO:0000256" key="3">
    <source>
        <dbReference type="ARBA" id="ARBA00004714"/>
    </source>
</evidence>
<feature type="binding site" evidence="14">
    <location>
        <position position="134"/>
    </location>
    <ligand>
        <name>Zn(2+)</name>
        <dbReference type="ChEBI" id="CHEBI:29105"/>
        <label>2</label>
    </ligand>
</feature>
<protein>
    <recommendedName>
        <fullName evidence="6">Fructose-bisphosphate aldolase</fullName>
        <ecNumber evidence="5">4.1.2.13</ecNumber>
    </recommendedName>
    <alternativeName>
        <fullName evidence="11">Fructose-1,6-bisphosphate aldolase</fullName>
    </alternativeName>
</protein>
<dbReference type="EMBL" id="CP048649">
    <property type="protein sequence ID" value="QIB70187.1"/>
    <property type="molecule type" value="Genomic_DNA"/>
</dbReference>
<feature type="binding site" evidence="13">
    <location>
        <begin position="212"/>
        <end position="214"/>
    </location>
    <ligand>
        <name>dihydroxyacetone phosphate</name>
        <dbReference type="ChEBI" id="CHEBI:57642"/>
    </ligand>
</feature>
<evidence type="ECO:0000256" key="6">
    <source>
        <dbReference type="ARBA" id="ARBA00013779"/>
    </source>
</evidence>
<dbReference type="EC" id="4.1.2.13" evidence="5"/>
<dbReference type="GO" id="GO:0004332">
    <property type="term" value="F:fructose-bisphosphate aldolase activity"/>
    <property type="evidence" value="ECO:0007669"/>
    <property type="project" value="UniProtKB-EC"/>
</dbReference>
<evidence type="ECO:0000313" key="15">
    <source>
        <dbReference type="EMBL" id="QIB70187.1"/>
    </source>
</evidence>
<feature type="binding site" evidence="14">
    <location>
        <position position="211"/>
    </location>
    <ligand>
        <name>Zn(2+)</name>
        <dbReference type="ChEBI" id="CHEBI:29105"/>
        <label>1</label>
        <note>catalytic</note>
    </ligand>
</feature>
<comment type="cofactor">
    <cofactor evidence="14">
        <name>Zn(2+)</name>
        <dbReference type="ChEBI" id="CHEBI:29105"/>
    </cofactor>
    <text evidence="14">Binds 2 Zn(2+) ions per subunit. One is catalytic and the other provides a structural contribution.</text>
</comment>